<keyword evidence="1" id="KW-0472">Membrane</keyword>
<gene>
    <name evidence="2" type="ORF">RI532_11900</name>
</gene>
<organism evidence="2 3">
    <name type="scientific">Levilactobacillus namurensis</name>
    <dbReference type="NCBI Taxonomy" id="380393"/>
    <lineage>
        <taxon>Bacteria</taxon>
        <taxon>Bacillati</taxon>
        <taxon>Bacillota</taxon>
        <taxon>Bacilli</taxon>
        <taxon>Lactobacillales</taxon>
        <taxon>Lactobacillaceae</taxon>
        <taxon>Levilactobacillus</taxon>
    </lineage>
</organism>
<comment type="caution">
    <text evidence="2">The sequence shown here is derived from an EMBL/GenBank/DDBJ whole genome shotgun (WGS) entry which is preliminary data.</text>
</comment>
<dbReference type="EMBL" id="JAVLAM010000001">
    <property type="protein sequence ID" value="MDT7015085.1"/>
    <property type="molecule type" value="Genomic_DNA"/>
</dbReference>
<evidence type="ECO:0008006" key="4">
    <source>
        <dbReference type="Google" id="ProtNLM"/>
    </source>
</evidence>
<feature type="transmembrane region" description="Helical" evidence="1">
    <location>
        <begin position="41"/>
        <end position="62"/>
    </location>
</feature>
<keyword evidence="1" id="KW-0812">Transmembrane</keyword>
<proteinExistence type="predicted"/>
<sequence length="89" mass="9993">MPAPLWTGDTALWLLMITLLCAPLITRIYQNRRVAGVLNNVWVNQAWIIVGTPLLVHVALGWPLESSVFWLLSILLISGLSAWLWTSAR</sequence>
<dbReference type="Proteomes" id="UP001254075">
    <property type="component" value="Unassembled WGS sequence"/>
</dbReference>
<name>A0AAW8W8Q1_9LACO</name>
<dbReference type="RefSeq" id="WP_313845512.1">
    <property type="nucleotide sequence ID" value="NZ_JAVLAM010000001.1"/>
</dbReference>
<keyword evidence="1" id="KW-1133">Transmembrane helix</keyword>
<feature type="transmembrane region" description="Helical" evidence="1">
    <location>
        <begin position="12"/>
        <end position="29"/>
    </location>
</feature>
<evidence type="ECO:0000313" key="3">
    <source>
        <dbReference type="Proteomes" id="UP001254075"/>
    </source>
</evidence>
<reference evidence="2" key="1">
    <citation type="submission" date="2023-08" db="EMBL/GenBank/DDBJ databases">
        <authorList>
            <person name="Page C.A."/>
            <person name="Perez-Diaz I.M."/>
        </authorList>
    </citation>
    <scope>NUCLEOTIDE SEQUENCE</scope>
    <source>
        <strain evidence="2">3.8.38</strain>
    </source>
</reference>
<evidence type="ECO:0000313" key="2">
    <source>
        <dbReference type="EMBL" id="MDT7015085.1"/>
    </source>
</evidence>
<protein>
    <recommendedName>
        <fullName evidence="4">Integral membrane protein</fullName>
    </recommendedName>
</protein>
<accession>A0AAW8W8Q1</accession>
<dbReference type="AlphaFoldDB" id="A0AAW8W8Q1"/>
<feature type="transmembrane region" description="Helical" evidence="1">
    <location>
        <begin position="68"/>
        <end position="86"/>
    </location>
</feature>
<evidence type="ECO:0000256" key="1">
    <source>
        <dbReference type="SAM" id="Phobius"/>
    </source>
</evidence>